<dbReference type="PANTHER" id="PTHR45436">
    <property type="entry name" value="SENSOR HISTIDINE KINASE YKOH"/>
    <property type="match status" value="1"/>
</dbReference>
<keyword evidence="10" id="KW-0472">Membrane</keyword>
<reference evidence="13 14" key="1">
    <citation type="submission" date="2017-10" db="EMBL/GenBank/DDBJ databases">
        <title>Coral associated bacteria.</title>
        <authorList>
            <person name="Wang X."/>
        </authorList>
    </citation>
    <scope>NUCLEOTIDE SEQUENCE [LARGE SCALE GENOMIC DNA]</scope>
    <source>
        <strain evidence="13 14">SCSIO 43005</strain>
    </source>
</reference>
<comment type="subcellular location">
    <subcellularLocation>
        <location evidence="2">Membrane</location>
    </subcellularLocation>
</comment>
<dbReference type="PROSITE" id="PS50109">
    <property type="entry name" value="HIS_KIN"/>
    <property type="match status" value="1"/>
</dbReference>
<evidence type="ECO:0000256" key="9">
    <source>
        <dbReference type="ARBA" id="ARBA00023012"/>
    </source>
</evidence>
<dbReference type="InterPro" id="IPR003660">
    <property type="entry name" value="HAMP_dom"/>
</dbReference>
<dbReference type="EC" id="2.7.13.3" evidence="3"/>
<keyword evidence="6 10" id="KW-0812">Transmembrane</keyword>
<dbReference type="InterPro" id="IPR005467">
    <property type="entry name" value="His_kinase_dom"/>
</dbReference>
<keyword evidence="4" id="KW-0597">Phosphoprotein</keyword>
<name>A0A857GHK9_9GAMM</name>
<dbReference type="KEGG" id="hmd:CTT34_02950"/>
<sequence length="458" mass="49832">MRPLVKLSLRARLLGSAGLWSAIALVGVGLFIYWLFKDHAERTFDARLDANLLGLMASVEFNEQGQLIKTRDIGGPQFDRAYSGWYWQIAHDDEVLIASRSLLNASLPALTSDVSQALALTGPEGEALRARGRHFSAPGSGPPLSITVAGPQNDIDDALSRIVLPLVASLALLGIGLAVAVWWQVRWGLKPLTRLRRDLLAVRQGYREQLAHATVEELQPLVDEINALVTHNREVIARSRQHVGNLAHGLKTPLAMLANSLSAQQAHDATTEEALSRLQRLVDHHLRRARAVGAGYHMGERTQVADTLEGLVSVMRHVYVRGPAPLHISVQCDDALAFRGESQDLDELLGNLLDNACKWARQQVMIEARRVSPEQLTVVISDDGPGMPETQRLKAVKRGERFDESTPGDGLGLAIVQDLARLYGGHLALAANSPSGLRVELTLPAAERPPKGDLSGTS</sequence>
<dbReference type="InterPro" id="IPR036890">
    <property type="entry name" value="HATPase_C_sf"/>
</dbReference>
<dbReference type="Proteomes" id="UP000463949">
    <property type="component" value="Chromosome"/>
</dbReference>
<accession>A0A857GHK9</accession>
<feature type="domain" description="HAMP" evidence="12">
    <location>
        <begin position="186"/>
        <end position="237"/>
    </location>
</feature>
<protein>
    <recommendedName>
        <fullName evidence="3">histidine kinase</fullName>
        <ecNumber evidence="3">2.7.13.3</ecNumber>
    </recommendedName>
</protein>
<feature type="transmembrane region" description="Helical" evidence="10">
    <location>
        <begin position="12"/>
        <end position="36"/>
    </location>
</feature>
<keyword evidence="9" id="KW-0902">Two-component regulatory system</keyword>
<dbReference type="SUPFAM" id="SSF47384">
    <property type="entry name" value="Homodimeric domain of signal transducing histidine kinase"/>
    <property type="match status" value="1"/>
</dbReference>
<dbReference type="GO" id="GO:0005886">
    <property type="term" value="C:plasma membrane"/>
    <property type="evidence" value="ECO:0007669"/>
    <property type="project" value="TreeGrafter"/>
</dbReference>
<organism evidence="13 14">
    <name type="scientific">Vreelandella aquamarina</name>
    <dbReference type="NCBI Taxonomy" id="77097"/>
    <lineage>
        <taxon>Bacteria</taxon>
        <taxon>Pseudomonadati</taxon>
        <taxon>Pseudomonadota</taxon>
        <taxon>Gammaproteobacteria</taxon>
        <taxon>Oceanospirillales</taxon>
        <taxon>Halomonadaceae</taxon>
        <taxon>Vreelandella</taxon>
    </lineage>
</organism>
<dbReference type="Gene3D" id="1.10.287.130">
    <property type="match status" value="1"/>
</dbReference>
<dbReference type="PANTHER" id="PTHR45436:SF5">
    <property type="entry name" value="SENSOR HISTIDINE KINASE TRCS"/>
    <property type="match status" value="1"/>
</dbReference>
<evidence type="ECO:0000256" key="3">
    <source>
        <dbReference type="ARBA" id="ARBA00012438"/>
    </source>
</evidence>
<evidence type="ECO:0000259" key="11">
    <source>
        <dbReference type="PROSITE" id="PS50109"/>
    </source>
</evidence>
<feature type="transmembrane region" description="Helical" evidence="10">
    <location>
        <begin position="162"/>
        <end position="185"/>
    </location>
</feature>
<evidence type="ECO:0000256" key="1">
    <source>
        <dbReference type="ARBA" id="ARBA00000085"/>
    </source>
</evidence>
<dbReference type="EMBL" id="CP024621">
    <property type="protein sequence ID" value="QHD48715.1"/>
    <property type="molecule type" value="Genomic_DNA"/>
</dbReference>
<evidence type="ECO:0000256" key="8">
    <source>
        <dbReference type="ARBA" id="ARBA00022989"/>
    </source>
</evidence>
<keyword evidence="5" id="KW-0808">Transferase</keyword>
<evidence type="ECO:0000256" key="4">
    <source>
        <dbReference type="ARBA" id="ARBA00022553"/>
    </source>
</evidence>
<dbReference type="InterPro" id="IPR036097">
    <property type="entry name" value="HisK_dim/P_sf"/>
</dbReference>
<evidence type="ECO:0000256" key="6">
    <source>
        <dbReference type="ARBA" id="ARBA00022692"/>
    </source>
</evidence>
<keyword evidence="8 10" id="KW-1133">Transmembrane helix</keyword>
<dbReference type="AlphaFoldDB" id="A0A857GHK9"/>
<evidence type="ECO:0000256" key="2">
    <source>
        <dbReference type="ARBA" id="ARBA00004370"/>
    </source>
</evidence>
<comment type="catalytic activity">
    <reaction evidence="1">
        <text>ATP + protein L-histidine = ADP + protein N-phospho-L-histidine.</text>
        <dbReference type="EC" id="2.7.13.3"/>
    </reaction>
</comment>
<dbReference type="PROSITE" id="PS50885">
    <property type="entry name" value="HAMP"/>
    <property type="match status" value="1"/>
</dbReference>
<evidence type="ECO:0000259" key="12">
    <source>
        <dbReference type="PROSITE" id="PS50885"/>
    </source>
</evidence>
<dbReference type="SUPFAM" id="SSF55874">
    <property type="entry name" value="ATPase domain of HSP90 chaperone/DNA topoisomerase II/histidine kinase"/>
    <property type="match status" value="1"/>
</dbReference>
<gene>
    <name evidence="13" type="ORF">CTT34_02950</name>
</gene>
<dbReference type="Gene3D" id="3.30.565.10">
    <property type="entry name" value="Histidine kinase-like ATPase, C-terminal domain"/>
    <property type="match status" value="1"/>
</dbReference>
<evidence type="ECO:0000313" key="14">
    <source>
        <dbReference type="Proteomes" id="UP000463949"/>
    </source>
</evidence>
<dbReference type="GO" id="GO:0000155">
    <property type="term" value="F:phosphorelay sensor kinase activity"/>
    <property type="evidence" value="ECO:0007669"/>
    <property type="project" value="InterPro"/>
</dbReference>
<evidence type="ECO:0000256" key="5">
    <source>
        <dbReference type="ARBA" id="ARBA00022679"/>
    </source>
</evidence>
<evidence type="ECO:0000256" key="7">
    <source>
        <dbReference type="ARBA" id="ARBA00022777"/>
    </source>
</evidence>
<proteinExistence type="predicted"/>
<feature type="domain" description="Histidine kinase" evidence="11">
    <location>
        <begin position="245"/>
        <end position="447"/>
    </location>
</feature>
<keyword evidence="7" id="KW-0418">Kinase</keyword>
<dbReference type="InterPro" id="IPR050428">
    <property type="entry name" value="TCS_sensor_his_kinase"/>
</dbReference>
<evidence type="ECO:0000256" key="10">
    <source>
        <dbReference type="SAM" id="Phobius"/>
    </source>
</evidence>
<dbReference type="InterPro" id="IPR003594">
    <property type="entry name" value="HATPase_dom"/>
</dbReference>
<evidence type="ECO:0000313" key="13">
    <source>
        <dbReference type="EMBL" id="QHD48715.1"/>
    </source>
</evidence>
<dbReference type="SMART" id="SM00387">
    <property type="entry name" value="HATPase_c"/>
    <property type="match status" value="1"/>
</dbReference>
<dbReference type="Pfam" id="PF02518">
    <property type="entry name" value="HATPase_c"/>
    <property type="match status" value="1"/>
</dbReference>